<evidence type="ECO:0000313" key="11">
    <source>
        <dbReference type="Proteomes" id="UP001597063"/>
    </source>
</evidence>
<dbReference type="Pfam" id="PF00528">
    <property type="entry name" value="BPD_transp_1"/>
    <property type="match status" value="1"/>
</dbReference>
<proteinExistence type="inferred from homology"/>
<comment type="subcellular location">
    <subcellularLocation>
        <location evidence="1 7">Cell membrane</location>
        <topology evidence="1 7">Multi-pass membrane protein</topology>
    </subcellularLocation>
</comment>
<evidence type="ECO:0000256" key="2">
    <source>
        <dbReference type="ARBA" id="ARBA00022448"/>
    </source>
</evidence>
<dbReference type="PANTHER" id="PTHR30151:SF38">
    <property type="entry name" value="ALIPHATIC SULFONATES TRANSPORT PERMEASE PROTEIN SSUC-RELATED"/>
    <property type="match status" value="1"/>
</dbReference>
<feature type="transmembrane region" description="Helical" evidence="7">
    <location>
        <begin position="266"/>
        <end position="285"/>
    </location>
</feature>
<evidence type="ECO:0000256" key="6">
    <source>
        <dbReference type="ARBA" id="ARBA00023136"/>
    </source>
</evidence>
<evidence type="ECO:0000256" key="3">
    <source>
        <dbReference type="ARBA" id="ARBA00022475"/>
    </source>
</evidence>
<keyword evidence="11" id="KW-1185">Reference proteome</keyword>
<evidence type="ECO:0000256" key="4">
    <source>
        <dbReference type="ARBA" id="ARBA00022692"/>
    </source>
</evidence>
<feature type="transmembrane region" description="Helical" evidence="7">
    <location>
        <begin position="211"/>
        <end position="232"/>
    </location>
</feature>
<feature type="transmembrane region" description="Helical" evidence="7">
    <location>
        <begin position="51"/>
        <end position="70"/>
    </location>
</feature>
<dbReference type="InterPro" id="IPR000515">
    <property type="entry name" value="MetI-like"/>
</dbReference>
<name>A0ABW2XXN2_9ACTN</name>
<dbReference type="Gene3D" id="1.10.3720.10">
    <property type="entry name" value="MetI-like"/>
    <property type="match status" value="1"/>
</dbReference>
<keyword evidence="5 7" id="KW-1133">Transmembrane helix</keyword>
<feature type="region of interest" description="Disordered" evidence="8">
    <location>
        <begin position="1"/>
        <end position="38"/>
    </location>
</feature>
<evidence type="ECO:0000259" key="9">
    <source>
        <dbReference type="PROSITE" id="PS50928"/>
    </source>
</evidence>
<accession>A0ABW2XXN2</accession>
<evidence type="ECO:0000256" key="8">
    <source>
        <dbReference type="SAM" id="MobiDB-lite"/>
    </source>
</evidence>
<feature type="domain" description="ABC transmembrane type-1" evidence="9">
    <location>
        <begin position="105"/>
        <end position="285"/>
    </location>
</feature>
<dbReference type="Proteomes" id="UP001597063">
    <property type="component" value="Unassembled WGS sequence"/>
</dbReference>
<dbReference type="SUPFAM" id="SSF161098">
    <property type="entry name" value="MetI-like"/>
    <property type="match status" value="1"/>
</dbReference>
<evidence type="ECO:0000256" key="1">
    <source>
        <dbReference type="ARBA" id="ARBA00004651"/>
    </source>
</evidence>
<feature type="transmembrane region" description="Helical" evidence="7">
    <location>
        <begin position="112"/>
        <end position="136"/>
    </location>
</feature>
<reference evidence="11" key="1">
    <citation type="journal article" date="2019" name="Int. J. Syst. Evol. Microbiol.">
        <title>The Global Catalogue of Microorganisms (GCM) 10K type strain sequencing project: providing services to taxonomists for standard genome sequencing and annotation.</title>
        <authorList>
            <consortium name="The Broad Institute Genomics Platform"/>
            <consortium name="The Broad Institute Genome Sequencing Center for Infectious Disease"/>
            <person name="Wu L."/>
            <person name="Ma J."/>
        </authorList>
    </citation>
    <scope>NUCLEOTIDE SEQUENCE [LARGE SCALE GENOMIC DNA]</scope>
    <source>
        <strain evidence="11">JCM 9371</strain>
    </source>
</reference>
<protein>
    <submittedName>
        <fullName evidence="10">ABC transporter permease</fullName>
    </submittedName>
</protein>
<evidence type="ECO:0000256" key="5">
    <source>
        <dbReference type="ARBA" id="ARBA00022989"/>
    </source>
</evidence>
<dbReference type="InterPro" id="IPR035906">
    <property type="entry name" value="MetI-like_sf"/>
</dbReference>
<organism evidence="10 11">
    <name type="scientific">Actinomadura fibrosa</name>
    <dbReference type="NCBI Taxonomy" id="111802"/>
    <lineage>
        <taxon>Bacteria</taxon>
        <taxon>Bacillati</taxon>
        <taxon>Actinomycetota</taxon>
        <taxon>Actinomycetes</taxon>
        <taxon>Streptosporangiales</taxon>
        <taxon>Thermomonosporaceae</taxon>
        <taxon>Actinomadura</taxon>
    </lineage>
</organism>
<gene>
    <name evidence="10" type="ORF">ACFQZM_41705</name>
</gene>
<dbReference type="PROSITE" id="PS50928">
    <property type="entry name" value="ABC_TM1"/>
    <property type="match status" value="1"/>
</dbReference>
<dbReference type="PANTHER" id="PTHR30151">
    <property type="entry name" value="ALKANE SULFONATE ABC TRANSPORTER-RELATED, MEMBRANE SUBUNIT"/>
    <property type="match status" value="1"/>
</dbReference>
<keyword evidence="6 7" id="KW-0472">Membrane</keyword>
<keyword evidence="2 7" id="KW-0813">Transport</keyword>
<comment type="similarity">
    <text evidence="7">Belongs to the binding-protein-dependent transport system permease family.</text>
</comment>
<keyword evidence="3" id="KW-1003">Cell membrane</keyword>
<comment type="caution">
    <text evidence="10">The sequence shown here is derived from an EMBL/GenBank/DDBJ whole genome shotgun (WGS) entry which is preliminary data.</text>
</comment>
<dbReference type="EMBL" id="JBHTGP010000026">
    <property type="protein sequence ID" value="MFD0691067.1"/>
    <property type="molecule type" value="Genomic_DNA"/>
</dbReference>
<evidence type="ECO:0000256" key="7">
    <source>
        <dbReference type="RuleBase" id="RU363032"/>
    </source>
</evidence>
<dbReference type="CDD" id="cd06261">
    <property type="entry name" value="TM_PBP2"/>
    <property type="match status" value="1"/>
</dbReference>
<feature type="transmembrane region" description="Helical" evidence="7">
    <location>
        <begin position="148"/>
        <end position="165"/>
    </location>
</feature>
<keyword evidence="4 7" id="KW-0812">Transmembrane</keyword>
<evidence type="ECO:0000313" key="10">
    <source>
        <dbReference type="EMBL" id="MFD0691067.1"/>
    </source>
</evidence>
<dbReference type="RefSeq" id="WP_131761746.1">
    <property type="nucleotide sequence ID" value="NZ_CAACUY010000185.1"/>
</dbReference>
<sequence length="302" mass="31446">MTLERPPAAPAPAPEEVATTDVPAASAPDAEAGDGELRVPARIGTRRRRPAVSLAVRTGVPVLLVAAWWYGTASGGIPPDVLTGPGAVLGALRELAETGQLTDYLLASGRRAALGVLAGAGAGLLLGVAAGLSALGEELIDPTMQMKRAVPFLALVPLFISWFGVGETFKIVLIAVATAAPMYAYTYLGVRGVDRKVVEAARGFGLRGARLALAVIVPSALPSILMALRISLSVSLTGLIAAEQIGASEGIGYLVTLAQQYYRNDYMVLCILIYALIGLVIDLVIRGVERLAMPWRGQVAAR</sequence>
<feature type="transmembrane region" description="Helical" evidence="7">
    <location>
        <begin position="171"/>
        <end position="190"/>
    </location>
</feature>